<dbReference type="EMBL" id="CP049331">
    <property type="protein sequence ID" value="QIH42068.1"/>
    <property type="molecule type" value="Genomic_DNA"/>
</dbReference>
<feature type="binding site" evidence="9">
    <location>
        <begin position="534"/>
        <end position="537"/>
    </location>
    <ligand>
        <name>ATP</name>
        <dbReference type="ChEBI" id="CHEBI:30616"/>
    </ligand>
</feature>
<feature type="binding site" evidence="9">
    <location>
        <position position="448"/>
    </location>
    <ligand>
        <name>L-aspartate</name>
        <dbReference type="ChEBI" id="CHEBI:29991"/>
    </ligand>
</feature>
<evidence type="ECO:0000259" key="10">
    <source>
        <dbReference type="PROSITE" id="PS50862"/>
    </source>
</evidence>
<evidence type="ECO:0000256" key="1">
    <source>
        <dbReference type="ARBA" id="ARBA00006303"/>
    </source>
</evidence>
<gene>
    <name evidence="9 11" type="primary">aspS</name>
    <name evidence="11" type="ORF">G5S32_08700</name>
</gene>
<keyword evidence="12" id="KW-1185">Reference proteome</keyword>
<dbReference type="NCBIfam" id="TIGR00459">
    <property type="entry name" value="aspS_bact"/>
    <property type="match status" value="1"/>
</dbReference>
<dbReference type="GO" id="GO:0006422">
    <property type="term" value="P:aspartyl-tRNA aminoacylation"/>
    <property type="evidence" value="ECO:0007669"/>
    <property type="project" value="UniProtKB-UniRule"/>
</dbReference>
<dbReference type="GO" id="GO:0004815">
    <property type="term" value="F:aspartate-tRNA ligase activity"/>
    <property type="evidence" value="ECO:0007669"/>
    <property type="project" value="UniProtKB-UniRule"/>
</dbReference>
<dbReference type="InterPro" id="IPR045864">
    <property type="entry name" value="aa-tRNA-synth_II/BPL/LPL"/>
</dbReference>
<dbReference type="SUPFAM" id="SSF50249">
    <property type="entry name" value="Nucleic acid-binding proteins"/>
    <property type="match status" value="1"/>
</dbReference>
<dbReference type="PANTHER" id="PTHR22594:SF5">
    <property type="entry name" value="ASPARTATE--TRNA LIGASE, MITOCHONDRIAL"/>
    <property type="match status" value="1"/>
</dbReference>
<keyword evidence="6 9" id="KW-0648">Protein biosynthesis</keyword>
<evidence type="ECO:0000313" key="11">
    <source>
        <dbReference type="EMBL" id="QIH42068.1"/>
    </source>
</evidence>
<dbReference type="GO" id="GO:0003676">
    <property type="term" value="F:nucleic acid binding"/>
    <property type="evidence" value="ECO:0007669"/>
    <property type="project" value="InterPro"/>
</dbReference>
<dbReference type="KEGG" id="vzi:G5S32_08700"/>
<dbReference type="InterPro" id="IPR002312">
    <property type="entry name" value="Asp/Asn-tRNA-synth_IIb"/>
</dbReference>
<dbReference type="PRINTS" id="PR01042">
    <property type="entry name" value="TRNASYNTHASP"/>
</dbReference>
<keyword evidence="2 9" id="KW-0963">Cytoplasm</keyword>
<accession>A0A6G7CJ44</accession>
<dbReference type="PANTHER" id="PTHR22594">
    <property type="entry name" value="ASPARTYL/LYSYL-TRNA SYNTHETASE"/>
    <property type="match status" value="1"/>
</dbReference>
<dbReference type="InterPro" id="IPR047090">
    <property type="entry name" value="AspRS_core"/>
</dbReference>
<organism evidence="11 12">
    <name type="scientific">Vibrio ziniensis</name>
    <dbReference type="NCBI Taxonomy" id="2711221"/>
    <lineage>
        <taxon>Bacteria</taxon>
        <taxon>Pseudomonadati</taxon>
        <taxon>Pseudomonadota</taxon>
        <taxon>Gammaproteobacteria</taxon>
        <taxon>Vibrionales</taxon>
        <taxon>Vibrionaceae</taxon>
        <taxon>Vibrio</taxon>
    </lineage>
</organism>
<evidence type="ECO:0000256" key="3">
    <source>
        <dbReference type="ARBA" id="ARBA00022598"/>
    </source>
</evidence>
<keyword evidence="4 9" id="KW-0547">Nucleotide-binding</keyword>
<dbReference type="SUPFAM" id="SSF55261">
    <property type="entry name" value="GAD domain-like"/>
    <property type="match status" value="1"/>
</dbReference>
<sequence length="591" mass="65378">MRSHYCGHLNKSLAGQTVELCGWVNRRRDLGGLIFIDMRDREGIVQVVVDPDMADVFGVANQLRNEFCIKLTGEVRARPESQINKDMATGEVEILATGLSIINRSDVLPLDFNQKNSEEQRLKYRYLDLRRPEMSDRIKLRAKASSFVRRFLDSNNFLDIETPVLTKATPEGARDYLVPSRVHKGSFYALPQSPQLFKQLLMMSGFDRYYQIVKCFRDEDLRADRQPEFTQIDIETSFMSAEQVRAVTEKMIREMWLELKGVDLGEFPIMPYSEALRRFGSDKPDLRNPLELVDVADLLKDVDFKVFSGPANDENGRVAALRVPGGAALSRKQIDEYTSFVAIYGAKGLAWMKVNDLAAGAEGIQSPVAKFLTEEIIASIIERTGAQAGDIILFGADKANIVAEAIGALRLKVGKDLELTDTSAWAPLWVIDFPMFESDSEGNVAAMHHPFTSPLNMTPEELKANPTSALSNAYDMVLNGYEVGGGSVRIHDAKMQAAVFDILGIEAAEQQLKFGFLLDALKFGTPPHAGLAFGLDRLVMLLCGTDNIRDVIAFPKTTAAACLMTDAPSLANPAALEELAIAVTVAKQKAE</sequence>
<comment type="subunit">
    <text evidence="9">Homodimer.</text>
</comment>
<dbReference type="InterPro" id="IPR006195">
    <property type="entry name" value="aa-tRNA-synth_II"/>
</dbReference>
<dbReference type="AlphaFoldDB" id="A0A6G7CJ44"/>
<reference evidence="11 12" key="1">
    <citation type="submission" date="2020-02" db="EMBL/GenBank/DDBJ databases">
        <title>A complete genome of a marine bacterium Vibrio sp. ZWAL4003 isolated from the mangrove sediment with the ability to degrade polysaccharides.</title>
        <authorList>
            <person name="Wu J."/>
            <person name="Qu W."/>
            <person name="Zeng R."/>
        </authorList>
    </citation>
    <scope>NUCLEOTIDE SEQUENCE [LARGE SCALE GENOMIC DNA]</scope>
    <source>
        <strain evidence="11 12">ZWAL4003</strain>
    </source>
</reference>
<dbReference type="CDD" id="cd04317">
    <property type="entry name" value="EcAspRS_like_N"/>
    <property type="match status" value="1"/>
</dbReference>
<dbReference type="CDD" id="cd00777">
    <property type="entry name" value="AspRS_core"/>
    <property type="match status" value="1"/>
</dbReference>
<evidence type="ECO:0000256" key="8">
    <source>
        <dbReference type="ARBA" id="ARBA00047904"/>
    </source>
</evidence>
<evidence type="ECO:0000256" key="9">
    <source>
        <dbReference type="HAMAP-Rule" id="MF_00044"/>
    </source>
</evidence>
<keyword evidence="3 9" id="KW-0436">Ligase</keyword>
<dbReference type="GO" id="GO:0005737">
    <property type="term" value="C:cytoplasm"/>
    <property type="evidence" value="ECO:0007669"/>
    <property type="project" value="UniProtKB-SubCell"/>
</dbReference>
<dbReference type="Gene3D" id="3.30.930.10">
    <property type="entry name" value="Bira Bifunctional Protein, Domain 2"/>
    <property type="match status" value="1"/>
</dbReference>
<dbReference type="InterPro" id="IPR004364">
    <property type="entry name" value="Aa-tRNA-synt_II"/>
</dbReference>
<dbReference type="Proteomes" id="UP000503003">
    <property type="component" value="Chromosome 1"/>
</dbReference>
<dbReference type="Gene3D" id="3.30.1360.30">
    <property type="entry name" value="GAD-like domain"/>
    <property type="match status" value="1"/>
</dbReference>
<dbReference type="InterPro" id="IPR047089">
    <property type="entry name" value="Asp-tRNA-ligase_1_N"/>
</dbReference>
<dbReference type="InterPro" id="IPR004115">
    <property type="entry name" value="GAD-like_sf"/>
</dbReference>
<keyword evidence="5 9" id="KW-0067">ATP-binding</keyword>
<proteinExistence type="inferred from homology"/>
<feature type="binding site" evidence="9">
    <location>
        <position position="482"/>
    </location>
    <ligand>
        <name>ATP</name>
        <dbReference type="ChEBI" id="CHEBI:30616"/>
    </ligand>
</feature>
<protein>
    <recommendedName>
        <fullName evidence="9">Aspartate--tRNA ligase</fullName>
        <ecNumber evidence="9">6.1.1.12</ecNumber>
    </recommendedName>
    <alternativeName>
        <fullName evidence="9">Aspartyl-tRNA synthetase</fullName>
        <shortName evidence="9">AspRS</shortName>
    </alternativeName>
</protein>
<dbReference type="InterPro" id="IPR029351">
    <property type="entry name" value="GAD_dom"/>
</dbReference>
<dbReference type="HAMAP" id="MF_00044">
    <property type="entry name" value="Asp_tRNA_synth_type1"/>
    <property type="match status" value="1"/>
</dbReference>
<dbReference type="EC" id="6.1.1.12" evidence="9"/>
<comment type="function">
    <text evidence="9">Catalyzes the attachment of L-aspartate to tRNA(Asp) in a two-step reaction: L-aspartate is first activated by ATP to form Asp-AMP and then transferred to the acceptor end of tRNA(Asp).</text>
</comment>
<evidence type="ECO:0000256" key="7">
    <source>
        <dbReference type="ARBA" id="ARBA00023146"/>
    </source>
</evidence>
<comment type="similarity">
    <text evidence="1 9">Belongs to the class-II aminoacyl-tRNA synthetase family. Type 1 subfamily.</text>
</comment>
<dbReference type="InterPro" id="IPR012340">
    <property type="entry name" value="NA-bd_OB-fold"/>
</dbReference>
<feature type="region of interest" description="Aspartate" evidence="9">
    <location>
        <begin position="195"/>
        <end position="198"/>
    </location>
</feature>
<dbReference type="PROSITE" id="PS50862">
    <property type="entry name" value="AA_TRNA_LIGASE_II"/>
    <property type="match status" value="1"/>
</dbReference>
<feature type="domain" description="Aminoacyl-transfer RNA synthetases class-II family profile" evidence="10">
    <location>
        <begin position="146"/>
        <end position="555"/>
    </location>
</feature>
<evidence type="ECO:0000313" key="12">
    <source>
        <dbReference type="Proteomes" id="UP000503003"/>
    </source>
</evidence>
<dbReference type="Gene3D" id="2.40.50.140">
    <property type="entry name" value="Nucleic acid-binding proteins"/>
    <property type="match status" value="1"/>
</dbReference>
<dbReference type="NCBIfam" id="NF001750">
    <property type="entry name" value="PRK00476.1"/>
    <property type="match status" value="1"/>
</dbReference>
<feature type="binding site" evidence="9">
    <location>
        <begin position="217"/>
        <end position="219"/>
    </location>
    <ligand>
        <name>ATP</name>
        <dbReference type="ChEBI" id="CHEBI:30616"/>
    </ligand>
</feature>
<feature type="binding site" evidence="9">
    <location>
        <position position="171"/>
    </location>
    <ligand>
        <name>L-aspartate</name>
        <dbReference type="ChEBI" id="CHEBI:29991"/>
    </ligand>
</feature>
<dbReference type="Pfam" id="PF00152">
    <property type="entry name" value="tRNA-synt_2"/>
    <property type="match status" value="1"/>
</dbReference>
<dbReference type="FunFam" id="2.40.50.140:FF:000080">
    <property type="entry name" value="Aspartate--tRNA ligase"/>
    <property type="match status" value="1"/>
</dbReference>
<dbReference type="Pfam" id="PF02938">
    <property type="entry name" value="GAD"/>
    <property type="match status" value="1"/>
</dbReference>
<dbReference type="SUPFAM" id="SSF55681">
    <property type="entry name" value="Class II aaRS and biotin synthetases"/>
    <property type="match status" value="1"/>
</dbReference>
<comment type="caution">
    <text evidence="9">Lacks conserved residue(s) required for the propagation of feature annotation.</text>
</comment>
<dbReference type="RefSeq" id="WP_165311647.1">
    <property type="nucleotide sequence ID" value="NZ_CP049331.1"/>
</dbReference>
<evidence type="ECO:0000256" key="4">
    <source>
        <dbReference type="ARBA" id="ARBA00022741"/>
    </source>
</evidence>
<feature type="binding site" evidence="9">
    <location>
        <position position="489"/>
    </location>
    <ligand>
        <name>L-aspartate</name>
        <dbReference type="ChEBI" id="CHEBI:29991"/>
    </ligand>
</feature>
<dbReference type="InterPro" id="IPR004365">
    <property type="entry name" value="NA-bd_OB_tRNA"/>
</dbReference>
<comment type="subcellular location">
    <subcellularLocation>
        <location evidence="9">Cytoplasm</location>
    </subcellularLocation>
</comment>
<comment type="catalytic activity">
    <reaction evidence="8 9">
        <text>tRNA(Asp) + L-aspartate + ATP = L-aspartyl-tRNA(Asp) + AMP + diphosphate</text>
        <dbReference type="Rhea" id="RHEA:19649"/>
        <dbReference type="Rhea" id="RHEA-COMP:9660"/>
        <dbReference type="Rhea" id="RHEA-COMP:9678"/>
        <dbReference type="ChEBI" id="CHEBI:29991"/>
        <dbReference type="ChEBI" id="CHEBI:30616"/>
        <dbReference type="ChEBI" id="CHEBI:33019"/>
        <dbReference type="ChEBI" id="CHEBI:78442"/>
        <dbReference type="ChEBI" id="CHEBI:78516"/>
        <dbReference type="ChEBI" id="CHEBI:456215"/>
        <dbReference type="EC" id="6.1.1.12"/>
    </reaction>
</comment>
<dbReference type="InterPro" id="IPR004524">
    <property type="entry name" value="Asp-tRNA-ligase_1"/>
</dbReference>
<dbReference type="Pfam" id="PF01336">
    <property type="entry name" value="tRNA_anti-codon"/>
    <property type="match status" value="1"/>
</dbReference>
<dbReference type="GO" id="GO:0005524">
    <property type="term" value="F:ATP binding"/>
    <property type="evidence" value="ECO:0007669"/>
    <property type="project" value="UniProtKB-UniRule"/>
</dbReference>
<evidence type="ECO:0000256" key="2">
    <source>
        <dbReference type="ARBA" id="ARBA00022490"/>
    </source>
</evidence>
<name>A0A6G7CJ44_9VIBR</name>
<keyword evidence="7 9" id="KW-0030">Aminoacyl-tRNA synthetase</keyword>
<evidence type="ECO:0000256" key="6">
    <source>
        <dbReference type="ARBA" id="ARBA00022917"/>
    </source>
</evidence>
<feature type="binding site" evidence="9">
    <location>
        <position position="226"/>
    </location>
    <ligand>
        <name>ATP</name>
        <dbReference type="ChEBI" id="CHEBI:30616"/>
    </ligand>
</feature>
<feature type="binding site" evidence="9">
    <location>
        <position position="217"/>
    </location>
    <ligand>
        <name>L-aspartate</name>
        <dbReference type="ChEBI" id="CHEBI:29991"/>
    </ligand>
</feature>
<evidence type="ECO:0000256" key="5">
    <source>
        <dbReference type="ARBA" id="ARBA00022840"/>
    </source>
</evidence>